<proteinExistence type="predicted"/>
<keyword evidence="2" id="KW-1185">Reference proteome</keyword>
<dbReference type="EMBL" id="CAJJDN010000272">
    <property type="protein sequence ID" value="CAD8130259.1"/>
    <property type="molecule type" value="Genomic_DNA"/>
</dbReference>
<protein>
    <submittedName>
        <fullName evidence="1">Uncharacterized protein</fullName>
    </submittedName>
</protein>
<accession>A0A8S1RTN2</accession>
<gene>
    <name evidence="1" type="ORF">PSON_ATCC_30995.1.T2720006</name>
</gene>
<sequence length="267" mass="31328">MSLLKSAKISQRMQSSKKVEVAILILKNIVLNTKANVMVSLEKLCIRARSTAKKNYKFKDLTTFVLAVIIYKKESQKQSSNRANQERMELRMQQRLICLQIQNKQRRRELKKSKGRETLEKKRRLQNKRFQYMVQKNFGEITSRLKQKCRNQMEINEWGRCQLQGILQGFIHAGDNLAEHYLKQAQSMSPVLTVLSEIRVQAQISKGFFLGKVNIIQKSQNKSHENFSHVLMAEQLANVITLMFKSGFNFEIQKEILMYLHQLTQYQ</sequence>
<dbReference type="OrthoDB" id="10266584at2759"/>
<evidence type="ECO:0000313" key="1">
    <source>
        <dbReference type="EMBL" id="CAD8130259.1"/>
    </source>
</evidence>
<comment type="caution">
    <text evidence="1">The sequence shown here is derived from an EMBL/GenBank/DDBJ whole genome shotgun (WGS) entry which is preliminary data.</text>
</comment>
<evidence type="ECO:0000313" key="2">
    <source>
        <dbReference type="Proteomes" id="UP000692954"/>
    </source>
</evidence>
<reference evidence="1" key="1">
    <citation type="submission" date="2021-01" db="EMBL/GenBank/DDBJ databases">
        <authorList>
            <consortium name="Genoscope - CEA"/>
            <person name="William W."/>
        </authorList>
    </citation>
    <scope>NUCLEOTIDE SEQUENCE</scope>
</reference>
<dbReference type="AlphaFoldDB" id="A0A8S1RTN2"/>
<name>A0A8S1RTN2_9CILI</name>
<organism evidence="1 2">
    <name type="scientific">Paramecium sonneborni</name>
    <dbReference type="NCBI Taxonomy" id="65129"/>
    <lineage>
        <taxon>Eukaryota</taxon>
        <taxon>Sar</taxon>
        <taxon>Alveolata</taxon>
        <taxon>Ciliophora</taxon>
        <taxon>Intramacronucleata</taxon>
        <taxon>Oligohymenophorea</taxon>
        <taxon>Peniculida</taxon>
        <taxon>Parameciidae</taxon>
        <taxon>Paramecium</taxon>
    </lineage>
</organism>
<dbReference type="Proteomes" id="UP000692954">
    <property type="component" value="Unassembled WGS sequence"/>
</dbReference>